<dbReference type="RefSeq" id="WP_199567847.1">
    <property type="nucleotide sequence ID" value="NZ_JAENBP010000005.1"/>
</dbReference>
<dbReference type="CDD" id="cd02966">
    <property type="entry name" value="TlpA_like_family"/>
    <property type="match status" value="1"/>
</dbReference>
<reference evidence="4 5" key="1">
    <citation type="journal article" date="2021" name="Int. J. Syst. Evol. Microbiol.">
        <title>Streptococcus vicugnae sp. nov., isolated from faeces of alpacas (Vicugna pacos) and cattle (Bos taurus), Streptococcus zalophi sp. nov., and Streptococcus pacificus sp. nov., isolated from respiratory tract of California sea lions (Zalophus californianus).</title>
        <authorList>
            <person name="Volokhov D.V."/>
            <person name="Zagorodnyaya T.A."/>
            <person name="Shen Z."/>
            <person name="Blom J."/>
            <person name="Furtak V.A."/>
            <person name="Eisenberg T."/>
            <person name="Fan P."/>
            <person name="Jeong K.C."/>
            <person name="Gao Y."/>
            <person name="Zhang S."/>
            <person name="Amselle M."/>
        </authorList>
    </citation>
    <scope>NUCLEOTIDE SEQUENCE [LARGE SCALE GENOMIC DNA]</scope>
    <source>
        <strain evidence="5">CSL7508-lung</strain>
    </source>
</reference>
<dbReference type="GO" id="GO:0016491">
    <property type="term" value="F:oxidoreductase activity"/>
    <property type="evidence" value="ECO:0007669"/>
    <property type="project" value="InterPro"/>
</dbReference>
<feature type="signal peptide" evidence="2">
    <location>
        <begin position="1"/>
        <end position="21"/>
    </location>
</feature>
<organism evidence="4 5">
    <name type="scientific">Streptococcus zalophi</name>
    <dbReference type="NCBI Taxonomy" id="640031"/>
    <lineage>
        <taxon>Bacteria</taxon>
        <taxon>Bacillati</taxon>
        <taxon>Bacillota</taxon>
        <taxon>Bacilli</taxon>
        <taxon>Lactobacillales</taxon>
        <taxon>Streptococcaceae</taxon>
        <taxon>Streptococcus</taxon>
    </lineage>
</organism>
<dbReference type="Proteomes" id="UP000644875">
    <property type="component" value="Unassembled WGS sequence"/>
</dbReference>
<dbReference type="SUPFAM" id="SSF52833">
    <property type="entry name" value="Thioredoxin-like"/>
    <property type="match status" value="1"/>
</dbReference>
<accession>A0A934PAN9</accession>
<keyword evidence="5" id="KW-1185">Reference proteome</keyword>
<evidence type="ECO:0000256" key="1">
    <source>
        <dbReference type="SAM" id="MobiDB-lite"/>
    </source>
</evidence>
<dbReference type="InterPro" id="IPR013766">
    <property type="entry name" value="Thioredoxin_domain"/>
</dbReference>
<keyword evidence="2" id="KW-0732">Signal</keyword>
<feature type="domain" description="Thioredoxin" evidence="3">
    <location>
        <begin position="66"/>
        <end position="208"/>
    </location>
</feature>
<sequence>MKKITLLTTGLVCLGLLGACSNTTQENMPKEAKTTSNMTKKDEMAKDSDTEMKDSEMKDSDDMATMNDGEMAYDFTLTGVDGKTYHLSDYKGKKVYLKFWASWCSICLATLEDTVELSEMADDDYVVLSVVAPTHNGEKTQSEFKKWYQGLGYDQLPVLLDNDGELLKAYGVRSYPTSAFIGSDGVLVKTHIGFMEKSDIEKTLKEIK</sequence>
<protein>
    <submittedName>
        <fullName evidence="4">TlpA family protein disulfide reductase</fullName>
    </submittedName>
</protein>
<name>A0A934PAN9_9STRE</name>
<dbReference type="Gene3D" id="3.40.30.10">
    <property type="entry name" value="Glutaredoxin"/>
    <property type="match status" value="1"/>
</dbReference>
<dbReference type="PANTHER" id="PTHR42852:SF16">
    <property type="entry name" value="THIOL:DISULFIDE INTERCHANGE PROTEIN TLPA"/>
    <property type="match status" value="1"/>
</dbReference>
<feature type="chain" id="PRO_5037575603" evidence="2">
    <location>
        <begin position="22"/>
        <end position="208"/>
    </location>
</feature>
<evidence type="ECO:0000313" key="4">
    <source>
        <dbReference type="EMBL" id="MBJ8349925.1"/>
    </source>
</evidence>
<dbReference type="InterPro" id="IPR036249">
    <property type="entry name" value="Thioredoxin-like_sf"/>
</dbReference>
<dbReference type="InterPro" id="IPR013740">
    <property type="entry name" value="Redoxin"/>
</dbReference>
<evidence type="ECO:0000259" key="3">
    <source>
        <dbReference type="PROSITE" id="PS51352"/>
    </source>
</evidence>
<dbReference type="InterPro" id="IPR050553">
    <property type="entry name" value="Thioredoxin_ResA/DsbE_sf"/>
</dbReference>
<dbReference type="Pfam" id="PF08534">
    <property type="entry name" value="Redoxin"/>
    <property type="match status" value="1"/>
</dbReference>
<dbReference type="PANTHER" id="PTHR42852">
    <property type="entry name" value="THIOL:DISULFIDE INTERCHANGE PROTEIN DSBE"/>
    <property type="match status" value="1"/>
</dbReference>
<dbReference type="EMBL" id="JAENBP010000005">
    <property type="protein sequence ID" value="MBJ8349925.1"/>
    <property type="molecule type" value="Genomic_DNA"/>
</dbReference>
<comment type="caution">
    <text evidence="4">The sequence shown here is derived from an EMBL/GenBank/DDBJ whole genome shotgun (WGS) entry which is preliminary data.</text>
</comment>
<dbReference type="AlphaFoldDB" id="A0A934PAN9"/>
<feature type="region of interest" description="Disordered" evidence="1">
    <location>
        <begin position="27"/>
        <end position="63"/>
    </location>
</feature>
<dbReference type="PROSITE" id="PS51257">
    <property type="entry name" value="PROKAR_LIPOPROTEIN"/>
    <property type="match status" value="1"/>
</dbReference>
<evidence type="ECO:0000256" key="2">
    <source>
        <dbReference type="SAM" id="SignalP"/>
    </source>
</evidence>
<feature type="compositionally biased region" description="Basic and acidic residues" evidence="1">
    <location>
        <begin position="28"/>
        <end position="61"/>
    </location>
</feature>
<evidence type="ECO:0000313" key="5">
    <source>
        <dbReference type="Proteomes" id="UP000644875"/>
    </source>
</evidence>
<proteinExistence type="predicted"/>
<dbReference type="PROSITE" id="PS51352">
    <property type="entry name" value="THIOREDOXIN_2"/>
    <property type="match status" value="1"/>
</dbReference>
<gene>
    <name evidence="4" type="ORF">JHK64_04680</name>
</gene>